<dbReference type="InterPro" id="IPR011990">
    <property type="entry name" value="TPR-like_helical_dom_sf"/>
</dbReference>
<dbReference type="Gene3D" id="1.25.40.10">
    <property type="entry name" value="Tetratricopeptide repeat domain"/>
    <property type="match status" value="1"/>
</dbReference>
<accession>A0A1Z5KM80</accession>
<sequence>MQIVQSSDILHRVNDHIQAAAALDSIGIVIPVQNMAAIAVLEKATQAASPDEKLNAFNSVIRTLEPKGESSVLARALVLRSELYVESGRYQEALTDARQVLTMPTTIQVSRRAWRLQTDAHTSLGQIDDALCCLQDWLKHDPAFRSKIATEIERIRRLKNA</sequence>
<dbReference type="AlphaFoldDB" id="A0A1Z5KM80"/>
<reference evidence="1 2" key="1">
    <citation type="journal article" date="2015" name="Plant Cell">
        <title>Oil accumulation by the oleaginous diatom Fistulifera solaris as revealed by the genome and transcriptome.</title>
        <authorList>
            <person name="Tanaka T."/>
            <person name="Maeda Y."/>
            <person name="Veluchamy A."/>
            <person name="Tanaka M."/>
            <person name="Abida H."/>
            <person name="Marechal E."/>
            <person name="Bowler C."/>
            <person name="Muto M."/>
            <person name="Sunaga Y."/>
            <person name="Tanaka M."/>
            <person name="Yoshino T."/>
            <person name="Taniguchi T."/>
            <person name="Fukuda Y."/>
            <person name="Nemoto M."/>
            <person name="Matsumoto M."/>
            <person name="Wong P.S."/>
            <person name="Aburatani S."/>
            <person name="Fujibuchi W."/>
        </authorList>
    </citation>
    <scope>NUCLEOTIDE SEQUENCE [LARGE SCALE GENOMIC DNA]</scope>
    <source>
        <strain evidence="1 2">JPCC DA0580</strain>
    </source>
</reference>
<evidence type="ECO:0000313" key="2">
    <source>
        <dbReference type="Proteomes" id="UP000198406"/>
    </source>
</evidence>
<evidence type="ECO:0000313" key="1">
    <source>
        <dbReference type="EMBL" id="GAX27434.1"/>
    </source>
</evidence>
<comment type="caution">
    <text evidence="1">The sequence shown here is derived from an EMBL/GenBank/DDBJ whole genome shotgun (WGS) entry which is preliminary data.</text>
</comment>
<dbReference type="InParanoid" id="A0A1Z5KM80"/>
<gene>
    <name evidence="1" type="ORF">FisN_23Hh102</name>
</gene>
<organism evidence="1 2">
    <name type="scientific">Fistulifera solaris</name>
    <name type="common">Oleaginous diatom</name>
    <dbReference type="NCBI Taxonomy" id="1519565"/>
    <lineage>
        <taxon>Eukaryota</taxon>
        <taxon>Sar</taxon>
        <taxon>Stramenopiles</taxon>
        <taxon>Ochrophyta</taxon>
        <taxon>Bacillariophyta</taxon>
        <taxon>Bacillariophyceae</taxon>
        <taxon>Bacillariophycidae</taxon>
        <taxon>Naviculales</taxon>
        <taxon>Naviculaceae</taxon>
        <taxon>Fistulifera</taxon>
    </lineage>
</organism>
<dbReference type="Proteomes" id="UP000198406">
    <property type="component" value="Unassembled WGS sequence"/>
</dbReference>
<proteinExistence type="predicted"/>
<keyword evidence="2" id="KW-1185">Reference proteome</keyword>
<protein>
    <submittedName>
        <fullName evidence="1">Uncharacterized protein</fullName>
    </submittedName>
</protein>
<dbReference type="EMBL" id="BDSP01000257">
    <property type="protein sequence ID" value="GAX27434.1"/>
    <property type="molecule type" value="Genomic_DNA"/>
</dbReference>
<name>A0A1Z5KM80_FISSO</name>
<dbReference type="SUPFAM" id="SSF48452">
    <property type="entry name" value="TPR-like"/>
    <property type="match status" value="1"/>
</dbReference>